<sequence>MHAAAHGFVQHVRRKAPERRQQRDALRRSRSERKWKERAKIVSGLQTPPSSPPDESTRASCSTTCQSDIAVDTAAAVTYTRPKGSGRREDPILLDLEDDISDDASGDEPPVQGLVTRTRSAEHSIKRARVGYQQRPECPDDMCAEFQFVVRTFNSIYDDLLEIGYVLPNVLDMDVLRELANGPVTAVAPALEAPYGIEQRGCKPSGSQHRPPCTSLAKRNLSSKPPVKKAEVARDPPMRPAAKAQSRETCGEPARHRACKPPVRDLTVREDHRLSGDVQGGCSSRLRDEAGVGQRAQGQTRSKLVCWTAEEDHELMLGMHDGLNAPEIRRRHDLGHRSESAIRSRRMMLKRKYSEMFDDDEQLERLE</sequence>
<feature type="region of interest" description="Disordered" evidence="1">
    <location>
        <begin position="201"/>
        <end position="297"/>
    </location>
</feature>
<protein>
    <recommendedName>
        <fullName evidence="4">Myb-like domain-containing protein</fullName>
    </recommendedName>
</protein>
<feature type="compositionally biased region" description="Basic and acidic residues" evidence="1">
    <location>
        <begin position="245"/>
        <end position="255"/>
    </location>
</feature>
<dbReference type="Proteomes" id="UP001302367">
    <property type="component" value="Chromosome 9"/>
</dbReference>
<keyword evidence="3" id="KW-1185">Reference proteome</keyword>
<evidence type="ECO:0008006" key="4">
    <source>
        <dbReference type="Google" id="ProtNLM"/>
    </source>
</evidence>
<evidence type="ECO:0000256" key="1">
    <source>
        <dbReference type="SAM" id="MobiDB-lite"/>
    </source>
</evidence>
<feature type="compositionally biased region" description="Basic and acidic residues" evidence="1">
    <location>
        <begin position="228"/>
        <end position="237"/>
    </location>
</feature>
<dbReference type="GeneID" id="90644878"/>
<gene>
    <name evidence="2" type="ORF">RHO25_012780</name>
</gene>
<name>A0ABZ0P8S0_CERBT</name>
<feature type="compositionally biased region" description="Basic and acidic residues" evidence="1">
    <location>
        <begin position="18"/>
        <end position="40"/>
    </location>
</feature>
<accession>A0ABZ0P8S0</accession>
<reference evidence="2 3" key="1">
    <citation type="submission" date="2023-09" db="EMBL/GenBank/DDBJ databases">
        <title>Complete-Gapless Cercospora beticola genome.</title>
        <authorList>
            <person name="Wyatt N.A."/>
            <person name="Spanner R.E."/>
            <person name="Bolton M.D."/>
        </authorList>
    </citation>
    <scope>NUCLEOTIDE SEQUENCE [LARGE SCALE GENOMIC DNA]</scope>
    <source>
        <strain evidence="2">Cb09-40</strain>
    </source>
</reference>
<feature type="compositionally biased region" description="Basic and acidic residues" evidence="1">
    <location>
        <begin position="262"/>
        <end position="275"/>
    </location>
</feature>
<evidence type="ECO:0000313" key="2">
    <source>
        <dbReference type="EMBL" id="WPB08116.1"/>
    </source>
</evidence>
<proteinExistence type="predicted"/>
<feature type="region of interest" description="Disordered" evidence="1">
    <location>
        <begin position="1"/>
        <end position="62"/>
    </location>
</feature>
<organism evidence="2 3">
    <name type="scientific">Cercospora beticola</name>
    <name type="common">Sugarbeet leaf spot fungus</name>
    <dbReference type="NCBI Taxonomy" id="122368"/>
    <lineage>
        <taxon>Eukaryota</taxon>
        <taxon>Fungi</taxon>
        <taxon>Dikarya</taxon>
        <taxon>Ascomycota</taxon>
        <taxon>Pezizomycotina</taxon>
        <taxon>Dothideomycetes</taxon>
        <taxon>Dothideomycetidae</taxon>
        <taxon>Mycosphaerellales</taxon>
        <taxon>Mycosphaerellaceae</taxon>
        <taxon>Cercospora</taxon>
    </lineage>
</organism>
<dbReference type="EMBL" id="CP134192">
    <property type="protein sequence ID" value="WPB08116.1"/>
    <property type="molecule type" value="Genomic_DNA"/>
</dbReference>
<evidence type="ECO:0000313" key="3">
    <source>
        <dbReference type="Proteomes" id="UP001302367"/>
    </source>
</evidence>
<dbReference type="RefSeq" id="XP_065459659.1">
    <property type="nucleotide sequence ID" value="XM_065603587.1"/>
</dbReference>